<keyword evidence="1" id="KW-0472">Membrane</keyword>
<feature type="transmembrane region" description="Helical" evidence="1">
    <location>
        <begin position="253"/>
        <end position="272"/>
    </location>
</feature>
<keyword evidence="1" id="KW-1133">Transmembrane helix</keyword>
<reference evidence="2" key="1">
    <citation type="submission" date="2024-02" db="EMBL/GenBank/DDBJ databases">
        <title>Sediminibacterium planktonica sp. nov. and Sediminibacterium longus sp. nov., isolated from surface lake and river water.</title>
        <authorList>
            <person name="Watanabe K."/>
            <person name="Takemine S."/>
            <person name="Ishii Y."/>
            <person name="Ogata Y."/>
            <person name="Shindo C."/>
            <person name="Suda W."/>
        </authorList>
    </citation>
    <scope>NUCLEOTIDE SEQUENCE</scope>
    <source>
        <strain evidence="2">KACHI17</strain>
    </source>
</reference>
<feature type="transmembrane region" description="Helical" evidence="1">
    <location>
        <begin position="151"/>
        <end position="169"/>
    </location>
</feature>
<feature type="transmembrane region" description="Helical" evidence="1">
    <location>
        <begin position="81"/>
        <end position="102"/>
    </location>
</feature>
<feature type="transmembrane region" description="Helical" evidence="1">
    <location>
        <begin position="42"/>
        <end position="60"/>
    </location>
</feature>
<dbReference type="EMBL" id="AP029612">
    <property type="protein sequence ID" value="BFG70243.1"/>
    <property type="molecule type" value="Genomic_DNA"/>
</dbReference>
<evidence type="ECO:0000256" key="1">
    <source>
        <dbReference type="SAM" id="Phobius"/>
    </source>
</evidence>
<dbReference type="RefSeq" id="WP_353550529.1">
    <property type="nucleotide sequence ID" value="NZ_AP029612.1"/>
</dbReference>
<feature type="transmembrane region" description="Helical" evidence="1">
    <location>
        <begin position="12"/>
        <end position="30"/>
    </location>
</feature>
<keyword evidence="1" id="KW-0812">Transmembrane</keyword>
<protein>
    <recommendedName>
        <fullName evidence="3">UbiA prenyltransferase family protein</fullName>
    </recommendedName>
</protein>
<feature type="transmembrane region" description="Helical" evidence="1">
    <location>
        <begin position="108"/>
        <end position="130"/>
    </location>
</feature>
<name>A0AAT9GHY4_9BACT</name>
<feature type="transmembrane region" description="Helical" evidence="1">
    <location>
        <begin position="227"/>
        <end position="247"/>
    </location>
</feature>
<evidence type="ECO:0000313" key="2">
    <source>
        <dbReference type="EMBL" id="BFG70243.1"/>
    </source>
</evidence>
<organism evidence="2">
    <name type="scientific">Sediminibacterium sp. KACHI17</name>
    <dbReference type="NCBI Taxonomy" id="1751071"/>
    <lineage>
        <taxon>Bacteria</taxon>
        <taxon>Pseudomonadati</taxon>
        <taxon>Bacteroidota</taxon>
        <taxon>Chitinophagia</taxon>
        <taxon>Chitinophagales</taxon>
        <taxon>Chitinophagaceae</taxon>
        <taxon>Sediminibacterium</taxon>
    </lineage>
</organism>
<sequence>MLKASERLFNTFFFGNYFYGICAVALSIEASLQQNHPLNHPLWYVLLFAGTVVYYTVAYLHEKKTTSINPRTIWYKQHQQWIKTSQQILILIGLSAGIYLLIQNRSGLQFINGWQLISIFLFPLLALWYYSDAIPWFRRSSLRSKGWIKPFVIGFIWAGTVNTYPSILSAMETHSSYEPDIFHFLLFLKNGMFIAMLCILFDIKDYATDYNEELKTFVVRFGLRKTLFFIIIPLTTIGLGTFLTYGFSHHFPASRMIINTIPFILLIIVTYQMHRRKSILYYLAIIDGLMLVKALCGICGSFIHHS</sequence>
<feature type="transmembrane region" description="Helical" evidence="1">
    <location>
        <begin position="279"/>
        <end position="303"/>
    </location>
</feature>
<gene>
    <name evidence="2" type="ORF">KACHI17_11240</name>
</gene>
<proteinExistence type="predicted"/>
<evidence type="ECO:0008006" key="3">
    <source>
        <dbReference type="Google" id="ProtNLM"/>
    </source>
</evidence>
<feature type="transmembrane region" description="Helical" evidence="1">
    <location>
        <begin position="181"/>
        <end position="201"/>
    </location>
</feature>
<dbReference type="AlphaFoldDB" id="A0AAT9GHY4"/>
<accession>A0AAT9GHY4</accession>